<evidence type="ECO:0000256" key="1">
    <source>
        <dbReference type="ARBA" id="ARBA00022490"/>
    </source>
</evidence>
<feature type="binding site" evidence="8">
    <location>
        <position position="148"/>
    </location>
    <ligand>
        <name>substrate</name>
    </ligand>
</feature>
<gene>
    <name evidence="8 10" type="primary">proB</name>
    <name evidence="10" type="ORF">ENSA5_55100</name>
</gene>
<dbReference type="AlphaFoldDB" id="A0A2S9XEU9"/>
<dbReference type="SMART" id="SM00359">
    <property type="entry name" value="PUA"/>
    <property type="match status" value="1"/>
</dbReference>
<dbReference type="InterPro" id="IPR005715">
    <property type="entry name" value="Glu_5kinase/COase_Synthase"/>
</dbReference>
<sequence>MSDSGSKGARGRLAQAQRIVVKFGTHVVTHHGREFALGRVFALVEAIAGLRRAGKDVLVISSGAVGLGRRALKLDGPLSLGLRQACAAAGQGRLISLYTQAFAQLDVEAAQVLLTQDDLADPDRALCLRTTLLRLLELGAVPILNENDSVSVREIVEQRGTERSTVFGDNDGLSARVAAAVDADLLLLLTDVDGLYTANPRSDPEARRIPTLDALDGEAFAQALAGASGTSGAGTGGMRSKLAAARIACEAGVDVLIVDGHAERLLERALAGEDIGTLMPSPERRNRRRRRIALARCEGALVVNEGAIRALSETKASLLPIGVIAVEGNFGVGGLVELRDPSGLAWGRGMVNYDSHACRKLAGHHSREIDRLLGWRGYDALVTRDNLILQDLPQEPDP</sequence>
<dbReference type="UniPathway" id="UPA00098">
    <property type="reaction ID" value="UER00359"/>
</dbReference>
<dbReference type="InterPro" id="IPR002478">
    <property type="entry name" value="PUA"/>
</dbReference>
<dbReference type="Pfam" id="PF00696">
    <property type="entry name" value="AA_kinase"/>
    <property type="match status" value="1"/>
</dbReference>
<dbReference type="EC" id="2.7.2.11" evidence="8"/>
<comment type="similarity">
    <text evidence="8">Belongs to the glutamate 5-kinase family.</text>
</comment>
<reference evidence="10 11" key="1">
    <citation type="submission" date="2018-03" db="EMBL/GenBank/DDBJ databases">
        <title>Draft Genome Sequences of the Obligatory Marine Myxobacteria Enhygromyxa salina SWB005.</title>
        <authorList>
            <person name="Poehlein A."/>
            <person name="Moghaddam J.A."/>
            <person name="Harms H."/>
            <person name="Alanjari M."/>
            <person name="Koenig G.M."/>
            <person name="Daniel R."/>
            <person name="Schaeberle T.F."/>
        </authorList>
    </citation>
    <scope>NUCLEOTIDE SEQUENCE [LARGE SCALE GENOMIC DNA]</scope>
    <source>
        <strain evidence="10 11">SWB005</strain>
    </source>
</reference>
<dbReference type="RefSeq" id="WP_106394728.1">
    <property type="nucleotide sequence ID" value="NZ_PVNK01000242.1"/>
</dbReference>
<feature type="binding site" evidence="8">
    <location>
        <begin position="190"/>
        <end position="191"/>
    </location>
    <ligand>
        <name>ATP</name>
        <dbReference type="ChEBI" id="CHEBI:30616"/>
    </ligand>
</feature>
<comment type="pathway">
    <text evidence="8">Amino-acid biosynthesis; L-proline biosynthesis; L-glutamate 5-semialdehyde from L-glutamate: step 1/2.</text>
</comment>
<dbReference type="InterPro" id="IPR001057">
    <property type="entry name" value="Glu/AcGlu_kinase"/>
</dbReference>
<dbReference type="Pfam" id="PF01472">
    <property type="entry name" value="PUA"/>
    <property type="match status" value="1"/>
</dbReference>
<dbReference type="OrthoDB" id="9804434at2"/>
<dbReference type="SUPFAM" id="SSF53633">
    <property type="entry name" value="Carbamate kinase-like"/>
    <property type="match status" value="1"/>
</dbReference>
<evidence type="ECO:0000259" key="9">
    <source>
        <dbReference type="SMART" id="SM00359"/>
    </source>
</evidence>
<keyword evidence="7 8" id="KW-0067">ATP-binding</keyword>
<evidence type="ECO:0000256" key="8">
    <source>
        <dbReference type="HAMAP-Rule" id="MF_00456"/>
    </source>
</evidence>
<evidence type="ECO:0000256" key="6">
    <source>
        <dbReference type="ARBA" id="ARBA00022777"/>
    </source>
</evidence>
<evidence type="ECO:0000313" key="10">
    <source>
        <dbReference type="EMBL" id="PRP91393.1"/>
    </source>
</evidence>
<comment type="function">
    <text evidence="8">Catalyzes the transfer of a phosphate group to glutamate to form L-glutamate 5-phosphate.</text>
</comment>
<comment type="subcellular location">
    <subcellularLocation>
        <location evidence="8">Cytoplasm</location>
    </subcellularLocation>
</comment>
<dbReference type="InterPro" id="IPR015947">
    <property type="entry name" value="PUA-like_sf"/>
</dbReference>
<dbReference type="Gene3D" id="2.30.130.10">
    <property type="entry name" value="PUA domain"/>
    <property type="match status" value="1"/>
</dbReference>
<feature type="binding site" evidence="8">
    <location>
        <position position="62"/>
    </location>
    <ligand>
        <name>substrate</name>
    </ligand>
</feature>
<dbReference type="PRINTS" id="PR00474">
    <property type="entry name" value="GLU5KINASE"/>
</dbReference>
<dbReference type="HAMAP" id="MF_00456">
    <property type="entry name" value="ProB"/>
    <property type="match status" value="1"/>
</dbReference>
<name>A0A2S9XEU9_9BACT</name>
<evidence type="ECO:0000256" key="3">
    <source>
        <dbReference type="ARBA" id="ARBA00022650"/>
    </source>
</evidence>
<keyword evidence="3 8" id="KW-0641">Proline biosynthesis</keyword>
<dbReference type="FunFam" id="3.40.1160.10:FF:000006">
    <property type="entry name" value="Glutamate 5-kinase"/>
    <property type="match status" value="1"/>
</dbReference>
<keyword evidence="2 8" id="KW-0028">Amino-acid biosynthesis</keyword>
<feature type="binding site" evidence="8">
    <location>
        <begin position="235"/>
        <end position="241"/>
    </location>
    <ligand>
        <name>ATP</name>
        <dbReference type="ChEBI" id="CHEBI:30616"/>
    </ligand>
</feature>
<dbReference type="GO" id="GO:0004349">
    <property type="term" value="F:glutamate 5-kinase activity"/>
    <property type="evidence" value="ECO:0007669"/>
    <property type="project" value="UniProtKB-UniRule"/>
</dbReference>
<evidence type="ECO:0000256" key="5">
    <source>
        <dbReference type="ARBA" id="ARBA00022741"/>
    </source>
</evidence>
<dbReference type="InterPro" id="IPR019797">
    <property type="entry name" value="Glutamate_5-kinase_CS"/>
</dbReference>
<keyword evidence="5 8" id="KW-0547">Nucleotide-binding</keyword>
<dbReference type="GO" id="GO:0005829">
    <property type="term" value="C:cytosol"/>
    <property type="evidence" value="ECO:0007669"/>
    <property type="project" value="TreeGrafter"/>
</dbReference>
<dbReference type="CDD" id="cd21157">
    <property type="entry name" value="PUA_G5K"/>
    <property type="match status" value="1"/>
</dbReference>
<dbReference type="Proteomes" id="UP000237968">
    <property type="component" value="Unassembled WGS sequence"/>
</dbReference>
<dbReference type="InterPro" id="IPR011529">
    <property type="entry name" value="Glu_5kinase"/>
</dbReference>
<evidence type="ECO:0000256" key="7">
    <source>
        <dbReference type="ARBA" id="ARBA00022840"/>
    </source>
</evidence>
<dbReference type="InterPro" id="IPR036974">
    <property type="entry name" value="PUA_sf"/>
</dbReference>
<keyword evidence="6 8" id="KW-0418">Kinase</keyword>
<evidence type="ECO:0000256" key="2">
    <source>
        <dbReference type="ARBA" id="ARBA00022605"/>
    </source>
</evidence>
<feature type="binding site" evidence="8">
    <location>
        <position position="170"/>
    </location>
    <ligand>
        <name>substrate</name>
    </ligand>
</feature>
<evidence type="ECO:0000313" key="11">
    <source>
        <dbReference type="Proteomes" id="UP000237968"/>
    </source>
</evidence>
<dbReference type="GO" id="GO:0005524">
    <property type="term" value="F:ATP binding"/>
    <property type="evidence" value="ECO:0007669"/>
    <property type="project" value="UniProtKB-KW"/>
</dbReference>
<dbReference type="PANTHER" id="PTHR43654">
    <property type="entry name" value="GLUTAMATE 5-KINASE"/>
    <property type="match status" value="1"/>
</dbReference>
<dbReference type="InterPro" id="IPR001048">
    <property type="entry name" value="Asp/Glu/Uridylate_kinase"/>
</dbReference>
<comment type="catalytic activity">
    <reaction evidence="8">
        <text>L-glutamate + ATP = L-glutamyl 5-phosphate + ADP</text>
        <dbReference type="Rhea" id="RHEA:14877"/>
        <dbReference type="ChEBI" id="CHEBI:29985"/>
        <dbReference type="ChEBI" id="CHEBI:30616"/>
        <dbReference type="ChEBI" id="CHEBI:58274"/>
        <dbReference type="ChEBI" id="CHEBI:456216"/>
        <dbReference type="EC" id="2.7.2.11"/>
    </reaction>
</comment>
<keyword evidence="4 8" id="KW-0808">Transferase</keyword>
<keyword evidence="1 8" id="KW-0963">Cytoplasm</keyword>
<feature type="domain" description="PUA" evidence="9">
    <location>
        <begin position="299"/>
        <end position="382"/>
    </location>
</feature>
<dbReference type="InterPro" id="IPR036393">
    <property type="entry name" value="AceGlu_kinase-like_sf"/>
</dbReference>
<dbReference type="PROSITE" id="PS50890">
    <property type="entry name" value="PUA"/>
    <property type="match status" value="1"/>
</dbReference>
<feature type="binding site" evidence="8">
    <location>
        <position position="22"/>
    </location>
    <ligand>
        <name>ATP</name>
        <dbReference type="ChEBI" id="CHEBI:30616"/>
    </ligand>
</feature>
<protein>
    <recommendedName>
        <fullName evidence="8">Glutamate 5-kinase</fullName>
        <ecNumber evidence="8">2.7.2.11</ecNumber>
    </recommendedName>
    <alternativeName>
        <fullName evidence="8">Gamma-glutamyl kinase</fullName>
        <shortName evidence="8">GK</shortName>
    </alternativeName>
</protein>
<dbReference type="EMBL" id="PVNK01000242">
    <property type="protein sequence ID" value="PRP91393.1"/>
    <property type="molecule type" value="Genomic_DNA"/>
</dbReference>
<dbReference type="GO" id="GO:0055129">
    <property type="term" value="P:L-proline biosynthetic process"/>
    <property type="evidence" value="ECO:0007669"/>
    <property type="project" value="UniProtKB-UniRule"/>
</dbReference>
<comment type="caution">
    <text evidence="10">The sequence shown here is derived from an EMBL/GenBank/DDBJ whole genome shotgun (WGS) entry which is preliminary data.</text>
</comment>
<dbReference type="Gene3D" id="3.40.1160.10">
    <property type="entry name" value="Acetylglutamate kinase-like"/>
    <property type="match status" value="1"/>
</dbReference>
<dbReference type="PROSITE" id="PS00902">
    <property type="entry name" value="GLUTAMATE_5_KINASE"/>
    <property type="match status" value="1"/>
</dbReference>
<dbReference type="PANTHER" id="PTHR43654:SF1">
    <property type="entry name" value="ISOPENTENYL PHOSPHATE KINASE"/>
    <property type="match status" value="1"/>
</dbReference>
<keyword evidence="11" id="KW-1185">Reference proteome</keyword>
<proteinExistence type="inferred from homology"/>
<accession>A0A2S9XEU9</accession>
<organism evidence="10 11">
    <name type="scientific">Enhygromyxa salina</name>
    <dbReference type="NCBI Taxonomy" id="215803"/>
    <lineage>
        <taxon>Bacteria</taxon>
        <taxon>Pseudomonadati</taxon>
        <taxon>Myxococcota</taxon>
        <taxon>Polyangia</taxon>
        <taxon>Nannocystales</taxon>
        <taxon>Nannocystaceae</taxon>
        <taxon>Enhygromyxa</taxon>
    </lineage>
</organism>
<dbReference type="NCBIfam" id="TIGR01027">
    <property type="entry name" value="proB"/>
    <property type="match status" value="1"/>
</dbReference>
<evidence type="ECO:0000256" key="4">
    <source>
        <dbReference type="ARBA" id="ARBA00022679"/>
    </source>
</evidence>
<dbReference type="SUPFAM" id="SSF88697">
    <property type="entry name" value="PUA domain-like"/>
    <property type="match status" value="1"/>
</dbReference>
<dbReference type="PIRSF" id="PIRSF000729">
    <property type="entry name" value="GK"/>
    <property type="match status" value="1"/>
</dbReference>
<dbReference type="GO" id="GO:0003723">
    <property type="term" value="F:RNA binding"/>
    <property type="evidence" value="ECO:0007669"/>
    <property type="project" value="InterPro"/>
</dbReference>